<reference evidence="2 3" key="1">
    <citation type="journal article" date="2015" name="Nature">
        <title>rRNA introns, odd ribosomes, and small enigmatic genomes across a large radiation of phyla.</title>
        <authorList>
            <person name="Brown C.T."/>
            <person name="Hug L.A."/>
            <person name="Thomas B.C."/>
            <person name="Sharon I."/>
            <person name="Castelle C.J."/>
            <person name="Singh A."/>
            <person name="Wilkins M.J."/>
            <person name="Williams K.H."/>
            <person name="Banfield J.F."/>
        </authorList>
    </citation>
    <scope>NUCLEOTIDE SEQUENCE [LARGE SCALE GENOMIC DNA]</scope>
</reference>
<organism evidence="2 3">
    <name type="scientific">Candidatus Uhrbacteria bacterium GW2011_GWF2_39_13</name>
    <dbReference type="NCBI Taxonomy" id="1618995"/>
    <lineage>
        <taxon>Bacteria</taxon>
        <taxon>Candidatus Uhriibacteriota</taxon>
    </lineage>
</organism>
<gene>
    <name evidence="2" type="ORF">UT30_C0001G0072</name>
</gene>
<accession>A0A0G0MPU3</accession>
<keyword evidence="1" id="KW-0812">Transmembrane</keyword>
<evidence type="ECO:0000313" key="2">
    <source>
        <dbReference type="EMBL" id="KKR05113.1"/>
    </source>
</evidence>
<keyword evidence="1" id="KW-0472">Membrane</keyword>
<evidence type="ECO:0000313" key="3">
    <source>
        <dbReference type="Proteomes" id="UP000033935"/>
    </source>
</evidence>
<sequence length="612" mass="66743">MSLKEELKKGVACDSVGKPHSILGRAVCLSIHPGKMLIFPFLHWFEKRYKGKVKFARLLFAFDLLLIGTALGIGAMAVSFSFFHSSTNFEDRILFEASVAPKEIKTGATSTLIIHYTNGTKEDLSHAQLNLSFPDDFLLQELSTNDTELTQQSIDLGTIPAGSSGSIKIRGVMFGAVGGEQTFTSTLSFIHGKNQDIASEKRSVYTFSPSSSNLSLSLSLPDQLVAFQEIEGTIRYINTGDIDFPMISIEPKWPEDFRFTSSSSPLTNEVFILPPLQKGTSGELTFTGYLDNTKEEIPFSFLPSFIFKTNSYPQDTLNHIALVVPPQIRVEQTVEKKSARPGSETIFTLRYQNTGEFPVSDLVLSIESESPFFQKESYSSASIPSVAPNEAGEITLSIPLRSYILLSETDVYEHLTLTTRAVATYTLGDKANGQRVTSKSSSITTPLITPVILESFGRYATAGGDQIGRGPLPPRIGEETTYWIFWHVEGTFNELENVRIEGTLGNQVVYTGRISSSQNGGTTYDTKTNTVSWQTDLIKPTFSPTSKIIGVAFEVGLTPDASMVGIVPVLVSNIHITGTDKNTGAFVSASGKVVTTNLPDDLMAAGKSSVED</sequence>
<feature type="transmembrane region" description="Helical" evidence="1">
    <location>
        <begin position="58"/>
        <end position="83"/>
    </location>
</feature>
<dbReference type="Proteomes" id="UP000033935">
    <property type="component" value="Unassembled WGS sequence"/>
</dbReference>
<name>A0A0G0MPU3_9BACT</name>
<evidence type="ECO:0000256" key="1">
    <source>
        <dbReference type="SAM" id="Phobius"/>
    </source>
</evidence>
<comment type="caution">
    <text evidence="2">The sequence shown here is derived from an EMBL/GenBank/DDBJ whole genome shotgun (WGS) entry which is preliminary data.</text>
</comment>
<dbReference type="EMBL" id="LBWG01000001">
    <property type="protein sequence ID" value="KKR05113.1"/>
    <property type="molecule type" value="Genomic_DNA"/>
</dbReference>
<keyword evidence="1" id="KW-1133">Transmembrane helix</keyword>
<protein>
    <recommendedName>
        <fullName evidence="4">DUF11 domain-containing protein</fullName>
    </recommendedName>
</protein>
<proteinExistence type="predicted"/>
<evidence type="ECO:0008006" key="4">
    <source>
        <dbReference type="Google" id="ProtNLM"/>
    </source>
</evidence>
<dbReference type="AlphaFoldDB" id="A0A0G0MPU3"/>